<comment type="caution">
    <text evidence="2">The sequence shown here is derived from an EMBL/GenBank/DDBJ whole genome shotgun (WGS) entry which is preliminary data.</text>
</comment>
<gene>
    <name evidence="2" type="ORF">MQN93_12890</name>
</gene>
<keyword evidence="3" id="KW-1185">Reference proteome</keyword>
<accession>A0ABS9XGY7</accession>
<reference evidence="2" key="1">
    <citation type="submission" date="2022-03" db="EMBL/GenBank/DDBJ databases">
        <title>Streptomyces 7R015 and 7R016 isolated from Barleria lupulina in Thailand.</title>
        <authorList>
            <person name="Kanchanasin P."/>
            <person name="Phongsopitanun W."/>
            <person name="Tanasupawat S."/>
        </authorList>
    </citation>
    <scope>NUCLEOTIDE SEQUENCE</scope>
    <source>
        <strain evidence="2">7R016</strain>
    </source>
</reference>
<sequence>MTDSSPPGSPPAADGIRKVCGRVLRSLRRTVRTSGDADRVVVRISGEITAANAELVGEKLRKAVASDPQVLEIDLRRVSRLDSGGGRAFLMALHAVRLRRTRLIVTHVGTQARGTLELLGIARSLGLEDGGTADRW</sequence>
<dbReference type="Gene3D" id="3.30.750.24">
    <property type="entry name" value="STAS domain"/>
    <property type="match status" value="1"/>
</dbReference>
<proteinExistence type="predicted"/>
<name>A0ABS9XGY7_9ACTN</name>
<dbReference type="SUPFAM" id="SSF52091">
    <property type="entry name" value="SpoIIaa-like"/>
    <property type="match status" value="1"/>
</dbReference>
<evidence type="ECO:0000313" key="2">
    <source>
        <dbReference type="EMBL" id="MCI3240621.1"/>
    </source>
</evidence>
<evidence type="ECO:0000313" key="3">
    <source>
        <dbReference type="Proteomes" id="UP001165270"/>
    </source>
</evidence>
<organism evidence="2 3">
    <name type="scientific">Streptomyces spinosisporus</name>
    <dbReference type="NCBI Taxonomy" id="2927582"/>
    <lineage>
        <taxon>Bacteria</taxon>
        <taxon>Bacillati</taxon>
        <taxon>Actinomycetota</taxon>
        <taxon>Actinomycetes</taxon>
        <taxon>Kitasatosporales</taxon>
        <taxon>Streptomycetaceae</taxon>
        <taxon>Streptomyces</taxon>
    </lineage>
</organism>
<dbReference type="EMBL" id="JALDAX010000004">
    <property type="protein sequence ID" value="MCI3240621.1"/>
    <property type="molecule type" value="Genomic_DNA"/>
</dbReference>
<dbReference type="InterPro" id="IPR002645">
    <property type="entry name" value="STAS_dom"/>
</dbReference>
<dbReference type="InterPro" id="IPR036513">
    <property type="entry name" value="STAS_dom_sf"/>
</dbReference>
<dbReference type="CDD" id="cd07043">
    <property type="entry name" value="STAS_anti-anti-sigma_factors"/>
    <property type="match status" value="1"/>
</dbReference>
<dbReference type="RefSeq" id="WP_242709586.1">
    <property type="nucleotide sequence ID" value="NZ_JALDAX010000004.1"/>
</dbReference>
<evidence type="ECO:0000259" key="1">
    <source>
        <dbReference type="PROSITE" id="PS50801"/>
    </source>
</evidence>
<dbReference type="Proteomes" id="UP001165270">
    <property type="component" value="Unassembled WGS sequence"/>
</dbReference>
<protein>
    <submittedName>
        <fullName evidence="2">STAS domain-containing protein</fullName>
    </submittedName>
</protein>
<dbReference type="Pfam" id="PF01740">
    <property type="entry name" value="STAS"/>
    <property type="match status" value="1"/>
</dbReference>
<feature type="domain" description="STAS" evidence="1">
    <location>
        <begin position="40"/>
        <end position="136"/>
    </location>
</feature>
<dbReference type="PROSITE" id="PS50801">
    <property type="entry name" value="STAS"/>
    <property type="match status" value="1"/>
</dbReference>